<dbReference type="Proteomes" id="UP000694251">
    <property type="component" value="Chromosome 8"/>
</dbReference>
<dbReference type="EMBL" id="JAEFBJ010000008">
    <property type="protein sequence ID" value="KAG7580652.1"/>
    <property type="molecule type" value="Genomic_DNA"/>
</dbReference>
<reference evidence="1 2" key="1">
    <citation type="submission" date="2020-12" db="EMBL/GenBank/DDBJ databases">
        <title>Concerted genomic and epigenomic changes stabilize Arabidopsis allopolyploids.</title>
        <authorList>
            <person name="Chen Z."/>
        </authorList>
    </citation>
    <scope>NUCLEOTIDE SEQUENCE [LARGE SCALE GENOMIC DNA]</scope>
    <source>
        <strain evidence="1">As9502</strain>
        <tissue evidence="1">Leaf</tissue>
    </source>
</reference>
<name>A0A8T2B4Y4_ARASU</name>
<gene>
    <name evidence="1" type="ORF">ISN44_As08g004300</name>
</gene>
<dbReference type="AlphaFoldDB" id="A0A8T2B4Y4"/>
<protein>
    <submittedName>
        <fullName evidence="1">Uncharacterized protein</fullName>
    </submittedName>
</protein>
<comment type="caution">
    <text evidence="1">The sequence shown here is derived from an EMBL/GenBank/DDBJ whole genome shotgun (WGS) entry which is preliminary data.</text>
</comment>
<keyword evidence="2" id="KW-1185">Reference proteome</keyword>
<evidence type="ECO:0000313" key="1">
    <source>
        <dbReference type="EMBL" id="KAG7580652.1"/>
    </source>
</evidence>
<accession>A0A8T2B4Y4</accession>
<proteinExistence type="predicted"/>
<sequence length="96" mass="10602">MDRPPSFTHYQNPNPIFFHHVPPPNPNPNFFFRTPPAHLKILTITPPTAPSPPPIRALSGTIHVVGNSENLRFSVALDHSSILQKDENGGFGSLPF</sequence>
<evidence type="ECO:0000313" key="2">
    <source>
        <dbReference type="Proteomes" id="UP000694251"/>
    </source>
</evidence>
<organism evidence="1 2">
    <name type="scientific">Arabidopsis suecica</name>
    <name type="common">Swedish thale-cress</name>
    <name type="synonym">Cardaminopsis suecica</name>
    <dbReference type="NCBI Taxonomy" id="45249"/>
    <lineage>
        <taxon>Eukaryota</taxon>
        <taxon>Viridiplantae</taxon>
        <taxon>Streptophyta</taxon>
        <taxon>Embryophyta</taxon>
        <taxon>Tracheophyta</taxon>
        <taxon>Spermatophyta</taxon>
        <taxon>Magnoliopsida</taxon>
        <taxon>eudicotyledons</taxon>
        <taxon>Gunneridae</taxon>
        <taxon>Pentapetalae</taxon>
        <taxon>rosids</taxon>
        <taxon>malvids</taxon>
        <taxon>Brassicales</taxon>
        <taxon>Brassicaceae</taxon>
        <taxon>Camelineae</taxon>
        <taxon>Arabidopsis</taxon>
    </lineage>
</organism>